<proteinExistence type="predicted"/>
<evidence type="ECO:0000313" key="1">
    <source>
        <dbReference type="EMBL" id="AVF44696.1"/>
    </source>
</evidence>
<evidence type="ECO:0000313" key="2">
    <source>
        <dbReference type="Proteomes" id="UP000237921"/>
    </source>
</evidence>
<name>A0A2L1VI06_ACINO</name>
<organism evidence="1 2">
    <name type="scientific">Acinetobacter nosocomialis</name>
    <dbReference type="NCBI Taxonomy" id="106654"/>
    <lineage>
        <taxon>Bacteria</taxon>
        <taxon>Pseudomonadati</taxon>
        <taxon>Pseudomonadota</taxon>
        <taxon>Gammaproteobacteria</taxon>
        <taxon>Moraxellales</taxon>
        <taxon>Moraxellaceae</taxon>
        <taxon>Acinetobacter</taxon>
        <taxon>Acinetobacter calcoaceticus/baumannii complex</taxon>
    </lineage>
</organism>
<dbReference type="Proteomes" id="UP000237921">
    <property type="component" value="Chromosome"/>
</dbReference>
<evidence type="ECO:0008006" key="3">
    <source>
        <dbReference type="Google" id="ProtNLM"/>
    </source>
</evidence>
<dbReference type="InterPro" id="IPR025332">
    <property type="entry name" value="DUF4238"/>
</dbReference>
<dbReference type="Pfam" id="PF14022">
    <property type="entry name" value="DUF4238"/>
    <property type="match status" value="1"/>
</dbReference>
<sequence>MVLKHQMEMTPKQLELKRENHYVWAKYLKNWSLNNSDVWYTTKKLKIACDSVKAILKEKDFYKYQFITKQHLDLINFISNKSPVELQKKHKFCLNSFLILQNIESAYIKSGKKDEKLQACIEAFKSNTIENIHTDHEKGVDVILKSLQNHDLSILDDTLNMCKFMSYWGHQIARTKPFKDKILAAQTDQELQKTYKESWWFISYMLGMNLGKSFFETRKIDIHCLLINETNEDFITSDHPIINIHEAMNEDDMTVPSENEADFFYAISPKLGYMINKSKRFKKGINYVSIDFVREVNTKLAFYADQYIIGTTEDQLKIYKKSVGKRLKIIKEIKES</sequence>
<protein>
    <recommendedName>
        <fullName evidence="3">DUF4238 domain-containing protein</fullName>
    </recommendedName>
</protein>
<dbReference type="AlphaFoldDB" id="A0A2L1VI06"/>
<reference evidence="2" key="1">
    <citation type="submission" date="2017-12" db="EMBL/GenBank/DDBJ databases">
        <title>FDA dAtabase for Regulatory Grade micrObial Sequences (FDA-ARGOS): Supporting development and validation of Infectious Disease Dx tests.</title>
        <authorList>
            <person name="Hoffmann M."/>
            <person name="Allard M."/>
            <person name="Evans P."/>
            <person name="Brown E."/>
            <person name="Tallon L."/>
            <person name="Sadzewicz L."/>
            <person name="Sengamalay N."/>
            <person name="Ott S."/>
            <person name="Godinez A."/>
            <person name="Nagaraj S."/>
            <person name="Vavikolanu K."/>
            <person name="Aluvathingal J."/>
            <person name="Nadendla S."/>
            <person name="Sichtig H."/>
        </authorList>
    </citation>
    <scope>NUCLEOTIDE SEQUENCE [LARGE SCALE GENOMIC DNA]</scope>
    <source>
        <strain evidence="2">FDAARGOS_129</strain>
    </source>
</reference>
<accession>A0A2L1VI06</accession>
<gene>
    <name evidence="1" type="ORF">AL533_09995</name>
</gene>
<dbReference type="EMBL" id="CP014019">
    <property type="protein sequence ID" value="AVF44696.1"/>
    <property type="molecule type" value="Genomic_DNA"/>
</dbReference>